<dbReference type="EMBL" id="DS923092">
    <property type="protein sequence ID" value="EEC17419.1"/>
    <property type="molecule type" value="Genomic_DNA"/>
</dbReference>
<dbReference type="PaxDb" id="6945-B7QEZ7"/>
<dbReference type="VEuPathDB" id="VectorBase:ISCW013456"/>
<dbReference type="EMBL" id="ABJB010755522">
    <property type="status" value="NOT_ANNOTATED_CDS"/>
    <property type="molecule type" value="Genomic_DNA"/>
</dbReference>
<name>B7QEZ7_IXOSC</name>
<dbReference type="AlphaFoldDB" id="B7QEZ7"/>
<dbReference type="InParanoid" id="B7QEZ7"/>
<dbReference type="GO" id="GO:0003676">
    <property type="term" value="F:nucleic acid binding"/>
    <property type="evidence" value="ECO:0007669"/>
    <property type="project" value="InterPro"/>
</dbReference>
<reference evidence="1 3" key="1">
    <citation type="submission" date="2008-03" db="EMBL/GenBank/DDBJ databases">
        <title>Annotation of Ixodes scapularis.</title>
        <authorList>
            <consortium name="Ixodes scapularis Genome Project Consortium"/>
            <person name="Caler E."/>
            <person name="Hannick L.I."/>
            <person name="Bidwell S."/>
            <person name="Joardar V."/>
            <person name="Thiagarajan M."/>
            <person name="Amedeo P."/>
            <person name="Galinsky K.J."/>
            <person name="Schobel S."/>
            <person name="Inman J."/>
            <person name="Hostetler J."/>
            <person name="Miller J."/>
            <person name="Hammond M."/>
            <person name="Megy K."/>
            <person name="Lawson D."/>
            <person name="Kodira C."/>
            <person name="Sutton G."/>
            <person name="Meyer J."/>
            <person name="Hill C.A."/>
            <person name="Birren B."/>
            <person name="Nene V."/>
            <person name="Collins F."/>
            <person name="Alarcon-Chaidez F."/>
            <person name="Wikel S."/>
            <person name="Strausberg R."/>
        </authorList>
    </citation>
    <scope>NUCLEOTIDE SEQUENCE [LARGE SCALE GENOMIC DNA]</scope>
    <source>
        <strain evidence="3">Wikel</strain>
        <strain evidence="1">Wikel colony</strain>
    </source>
</reference>
<dbReference type="VEuPathDB" id="VectorBase:ISCI013456"/>
<dbReference type="InterPro" id="IPR021109">
    <property type="entry name" value="Peptidase_aspartic_dom_sf"/>
</dbReference>
<reference evidence="2" key="2">
    <citation type="submission" date="2020-05" db="UniProtKB">
        <authorList>
            <consortium name="EnsemblMetazoa"/>
        </authorList>
    </citation>
    <scope>IDENTIFICATION</scope>
    <source>
        <strain evidence="2">wikel</strain>
    </source>
</reference>
<organism>
    <name type="scientific">Ixodes scapularis</name>
    <name type="common">Black-legged tick</name>
    <name type="synonym">Deer tick</name>
    <dbReference type="NCBI Taxonomy" id="6945"/>
    <lineage>
        <taxon>Eukaryota</taxon>
        <taxon>Metazoa</taxon>
        <taxon>Ecdysozoa</taxon>
        <taxon>Arthropoda</taxon>
        <taxon>Chelicerata</taxon>
        <taxon>Arachnida</taxon>
        <taxon>Acari</taxon>
        <taxon>Parasitiformes</taxon>
        <taxon>Ixodida</taxon>
        <taxon>Ixodoidea</taxon>
        <taxon>Ixodidae</taxon>
        <taxon>Ixodinae</taxon>
        <taxon>Ixodes</taxon>
    </lineage>
</organism>
<dbReference type="InterPro" id="IPR036875">
    <property type="entry name" value="Znf_CCHC_sf"/>
</dbReference>
<evidence type="ECO:0000313" key="2">
    <source>
        <dbReference type="EnsemblMetazoa" id="ISCW013456-PA"/>
    </source>
</evidence>
<protein>
    <submittedName>
        <fullName evidence="1 2">Uncharacterized protein</fullName>
    </submittedName>
</protein>
<sequence length="242" mass="25281">MPGAKRLRYLLRGATARNDGVRGKFLQQLQRLTHVGAKAGHALMTMLMRPLPGLHTENPVLAPCPDLGSAPGGAGTLSSPTEVFYTPVMTFLTGPRQQFSGIAGNVACPDSCCGSIALANHRPFPPRGSRNQGGQIVCFRSNQAGHIMRQCPGSPSTPSSCPGLAGKPVGPCPGARSAGQGGFVYATFNQTQLIVLPAMVEEQDAQVIIDAGAVVNVISKTMAARLGRTIRPSGFLIRAVNV</sequence>
<gene>
    <name evidence="1" type="ORF">IscW_ISCW013456</name>
</gene>
<proteinExistence type="predicted"/>
<dbReference type="Proteomes" id="UP000001555">
    <property type="component" value="Unassembled WGS sequence"/>
</dbReference>
<accession>B7QEZ7</accession>
<dbReference type="SUPFAM" id="SSF57756">
    <property type="entry name" value="Retrovirus zinc finger-like domains"/>
    <property type="match status" value="1"/>
</dbReference>
<dbReference type="GO" id="GO:0008270">
    <property type="term" value="F:zinc ion binding"/>
    <property type="evidence" value="ECO:0007669"/>
    <property type="project" value="InterPro"/>
</dbReference>
<evidence type="ECO:0000313" key="3">
    <source>
        <dbReference type="Proteomes" id="UP000001555"/>
    </source>
</evidence>
<dbReference type="Gene3D" id="2.40.70.10">
    <property type="entry name" value="Acid Proteases"/>
    <property type="match status" value="1"/>
</dbReference>
<keyword evidence="3" id="KW-1185">Reference proteome</keyword>
<dbReference type="HOGENOM" id="CLU_1148317_0_0_1"/>
<evidence type="ECO:0000313" key="1">
    <source>
        <dbReference type="EMBL" id="EEC17419.1"/>
    </source>
</evidence>
<dbReference type="EnsemblMetazoa" id="ISCW013456-RA">
    <property type="protein sequence ID" value="ISCW013456-PA"/>
    <property type="gene ID" value="ISCW013456"/>
</dbReference>